<sequence length="562" mass="62087">MAGGVSIWVAPEAKTDPKEIFNRRLLFLVLAVSWAGCFYGLDTGNIGGILTLESFQHAFGLDVLSQDALDNRKGNIAAMLAAGGSLGALLAAPASDFLGRRYSVLLFGIIFLIGAVLQMIANLGVLYAGRFIGGIGVGATSMLTPQFLAENSPRSVRGSLTAMYNLFILFSLSLAFWINYAVSKWNGPNLKFDNGQWRVALGIQLIPGTFMVLSILFVPETPGFLIAHGKSDKGLENLCKLRQLPADHPYIEVEFNETLAQVNHEQEARQGHSYLVVMKDIFTVKSNFRRFFLAVMLFLFHKFTGTDSLNYYAPEIFQLIGVAATDSLLTTGIYGVVKFVTTIFYVAVLVDRVGRRLPLIVGGIMQATSMLYLALYLRFGNPTPGSGTEVGGIFGVILQVLPCRDLIYIYAFGWSFGWSVAPYVAAAEIFPARIRSVSMAFCFFINWIVDYAITRATPSMITHMGWGVFLLYAVLTYIGAAFTWCCMPEFKGRSIESMDDLFKHSIWGMWRHAYPTEDEKVLREVADHMGHKEDDFGVVEQVEDANQAASGIEEPARQVKLS</sequence>
<evidence type="ECO:0000313" key="11">
    <source>
        <dbReference type="Proteomes" id="UP000256645"/>
    </source>
</evidence>
<feature type="transmembrane region" description="Helical" evidence="8">
    <location>
        <begin position="127"/>
        <end position="148"/>
    </location>
</feature>
<dbReference type="InterPro" id="IPR005829">
    <property type="entry name" value="Sugar_transporter_CS"/>
</dbReference>
<feature type="transmembrane region" description="Helical" evidence="8">
    <location>
        <begin position="74"/>
        <end position="92"/>
    </location>
</feature>
<dbReference type="PROSITE" id="PS00217">
    <property type="entry name" value="SUGAR_TRANSPORT_2"/>
    <property type="match status" value="1"/>
</dbReference>
<evidence type="ECO:0000256" key="3">
    <source>
        <dbReference type="ARBA" id="ARBA00022448"/>
    </source>
</evidence>
<evidence type="ECO:0000256" key="7">
    <source>
        <dbReference type="RuleBase" id="RU003346"/>
    </source>
</evidence>
<dbReference type="InterPro" id="IPR003663">
    <property type="entry name" value="Sugar/inositol_transpt"/>
</dbReference>
<feature type="transmembrane region" description="Helical" evidence="8">
    <location>
        <begin position="407"/>
        <end position="425"/>
    </location>
</feature>
<dbReference type="Proteomes" id="UP000256645">
    <property type="component" value="Unassembled WGS sequence"/>
</dbReference>
<feature type="transmembrane region" description="Helical" evidence="8">
    <location>
        <begin position="199"/>
        <end position="218"/>
    </location>
</feature>
<evidence type="ECO:0000259" key="9">
    <source>
        <dbReference type="PROSITE" id="PS50850"/>
    </source>
</evidence>
<keyword evidence="11" id="KW-1185">Reference proteome</keyword>
<feature type="transmembrane region" description="Helical" evidence="8">
    <location>
        <begin position="357"/>
        <end position="377"/>
    </location>
</feature>
<dbReference type="PROSITE" id="PS50850">
    <property type="entry name" value="MFS"/>
    <property type="match status" value="1"/>
</dbReference>
<evidence type="ECO:0000256" key="5">
    <source>
        <dbReference type="ARBA" id="ARBA00022989"/>
    </source>
</evidence>
<dbReference type="Pfam" id="PF00083">
    <property type="entry name" value="Sugar_tr"/>
    <property type="match status" value="1"/>
</dbReference>
<feature type="domain" description="Major facilitator superfamily (MFS) profile" evidence="9">
    <location>
        <begin position="28"/>
        <end position="491"/>
    </location>
</feature>
<comment type="caution">
    <text evidence="10">The sequence shown here is derived from an EMBL/GenBank/DDBJ whole genome shotgun (WGS) entry which is preliminary data.</text>
</comment>
<proteinExistence type="inferred from homology"/>
<keyword evidence="5 8" id="KW-1133">Transmembrane helix</keyword>
<keyword evidence="6 8" id="KW-0472">Membrane</keyword>
<dbReference type="PRINTS" id="PR00171">
    <property type="entry name" value="SUGRTRNSPORT"/>
</dbReference>
<dbReference type="PROSITE" id="PS00216">
    <property type="entry name" value="SUGAR_TRANSPORT_1"/>
    <property type="match status" value="2"/>
</dbReference>
<dbReference type="Gene3D" id="1.20.1250.20">
    <property type="entry name" value="MFS general substrate transporter like domains"/>
    <property type="match status" value="1"/>
</dbReference>
<evidence type="ECO:0000256" key="1">
    <source>
        <dbReference type="ARBA" id="ARBA00004141"/>
    </source>
</evidence>
<dbReference type="PANTHER" id="PTHR48022:SF8">
    <property type="entry name" value="MAJOR FACILITATOR SUPERFAMILY (MFS) PROFILE DOMAIN-CONTAINING PROTEIN-RELATED"/>
    <property type="match status" value="1"/>
</dbReference>
<feature type="transmembrane region" description="Helical" evidence="8">
    <location>
        <begin position="291"/>
        <end position="312"/>
    </location>
</feature>
<feature type="transmembrane region" description="Helical" evidence="8">
    <location>
        <begin position="104"/>
        <end position="121"/>
    </location>
</feature>
<dbReference type="InterPro" id="IPR005828">
    <property type="entry name" value="MFS_sugar_transport-like"/>
</dbReference>
<evidence type="ECO:0000313" key="10">
    <source>
        <dbReference type="EMBL" id="RDW58885.1"/>
    </source>
</evidence>
<keyword evidence="4 8" id="KW-0812">Transmembrane</keyword>
<feature type="transmembrane region" description="Helical" evidence="8">
    <location>
        <begin position="332"/>
        <end position="350"/>
    </location>
</feature>
<evidence type="ECO:0000256" key="8">
    <source>
        <dbReference type="SAM" id="Phobius"/>
    </source>
</evidence>
<dbReference type="InterPro" id="IPR050360">
    <property type="entry name" value="MFS_Sugar_Transporters"/>
</dbReference>
<dbReference type="AlphaFoldDB" id="A0A3D8QAL4"/>
<dbReference type="EMBL" id="PDLM01000017">
    <property type="protein sequence ID" value="RDW58885.1"/>
    <property type="molecule type" value="Genomic_DNA"/>
</dbReference>
<dbReference type="GO" id="GO:0016020">
    <property type="term" value="C:membrane"/>
    <property type="evidence" value="ECO:0007669"/>
    <property type="project" value="UniProtKB-SubCell"/>
</dbReference>
<feature type="transmembrane region" description="Helical" evidence="8">
    <location>
        <begin position="466"/>
        <end position="487"/>
    </location>
</feature>
<comment type="similarity">
    <text evidence="2 7">Belongs to the major facilitator superfamily. Sugar transporter (TC 2.A.1.1) family.</text>
</comment>
<reference evidence="10 11" key="1">
    <citation type="journal article" date="2018" name="IMA Fungus">
        <title>IMA Genome-F 9: Draft genome sequence of Annulohypoxylon stygium, Aspergillus mulundensis, Berkeleyomyces basicola (syn. Thielaviopsis basicola), Ceratocystis smalleyi, two Cercospora beticola strains, Coleophoma cylindrospora, Fusarium fracticaudum, Phialophora cf. hyalina, and Morchella septimelata.</title>
        <authorList>
            <person name="Wingfield B.D."/>
            <person name="Bills G.F."/>
            <person name="Dong Y."/>
            <person name="Huang W."/>
            <person name="Nel W.J."/>
            <person name="Swalarsk-Parry B.S."/>
            <person name="Vaghefi N."/>
            <person name="Wilken P.M."/>
            <person name="An Z."/>
            <person name="de Beer Z.W."/>
            <person name="De Vos L."/>
            <person name="Chen L."/>
            <person name="Duong T.A."/>
            <person name="Gao Y."/>
            <person name="Hammerbacher A."/>
            <person name="Kikkert J.R."/>
            <person name="Li Y."/>
            <person name="Li H."/>
            <person name="Li K."/>
            <person name="Li Q."/>
            <person name="Liu X."/>
            <person name="Ma X."/>
            <person name="Naidoo K."/>
            <person name="Pethybridge S.J."/>
            <person name="Sun J."/>
            <person name="Steenkamp E.T."/>
            <person name="van der Nest M.A."/>
            <person name="van Wyk S."/>
            <person name="Wingfield M.J."/>
            <person name="Xiong C."/>
            <person name="Yue Q."/>
            <person name="Zhang X."/>
        </authorList>
    </citation>
    <scope>NUCLEOTIDE SEQUENCE [LARGE SCALE GENOMIC DNA]</scope>
    <source>
        <strain evidence="10 11">BP6252</strain>
    </source>
</reference>
<dbReference type="NCBIfam" id="TIGR00879">
    <property type="entry name" value="SP"/>
    <property type="match status" value="1"/>
</dbReference>
<dbReference type="GO" id="GO:0005351">
    <property type="term" value="F:carbohydrate:proton symporter activity"/>
    <property type="evidence" value="ECO:0007669"/>
    <property type="project" value="TreeGrafter"/>
</dbReference>
<evidence type="ECO:0000256" key="6">
    <source>
        <dbReference type="ARBA" id="ARBA00023136"/>
    </source>
</evidence>
<evidence type="ECO:0000256" key="4">
    <source>
        <dbReference type="ARBA" id="ARBA00022692"/>
    </source>
</evidence>
<dbReference type="SUPFAM" id="SSF103473">
    <property type="entry name" value="MFS general substrate transporter"/>
    <property type="match status" value="1"/>
</dbReference>
<evidence type="ECO:0000256" key="2">
    <source>
        <dbReference type="ARBA" id="ARBA00010992"/>
    </source>
</evidence>
<dbReference type="InterPro" id="IPR036259">
    <property type="entry name" value="MFS_trans_sf"/>
</dbReference>
<gene>
    <name evidence="10" type="ORF">BP6252_13361</name>
</gene>
<dbReference type="InterPro" id="IPR020846">
    <property type="entry name" value="MFS_dom"/>
</dbReference>
<feature type="transmembrane region" description="Helical" evidence="8">
    <location>
        <begin position="25"/>
        <end position="41"/>
    </location>
</feature>
<keyword evidence="3 7" id="KW-0813">Transport</keyword>
<feature type="transmembrane region" description="Helical" evidence="8">
    <location>
        <begin position="437"/>
        <end position="454"/>
    </location>
</feature>
<dbReference type="PANTHER" id="PTHR48022">
    <property type="entry name" value="PLASTIDIC GLUCOSE TRANSPORTER 4"/>
    <property type="match status" value="1"/>
</dbReference>
<organism evidence="10 11">
    <name type="scientific">Coleophoma cylindrospora</name>
    <dbReference type="NCBI Taxonomy" id="1849047"/>
    <lineage>
        <taxon>Eukaryota</taxon>
        <taxon>Fungi</taxon>
        <taxon>Dikarya</taxon>
        <taxon>Ascomycota</taxon>
        <taxon>Pezizomycotina</taxon>
        <taxon>Leotiomycetes</taxon>
        <taxon>Helotiales</taxon>
        <taxon>Dermateaceae</taxon>
        <taxon>Coleophoma</taxon>
    </lineage>
</organism>
<protein>
    <submittedName>
        <fullName evidence="10">Putative H(+) hexose cotransporter 1</fullName>
    </submittedName>
</protein>
<accession>A0A3D8QAL4</accession>
<dbReference type="OrthoDB" id="5296287at2759"/>
<name>A0A3D8QAL4_9HELO</name>
<comment type="subcellular location">
    <subcellularLocation>
        <location evidence="1">Membrane</location>
        <topology evidence="1">Multi-pass membrane protein</topology>
    </subcellularLocation>
</comment>
<feature type="transmembrane region" description="Helical" evidence="8">
    <location>
        <begin position="160"/>
        <end position="179"/>
    </location>
</feature>